<dbReference type="EMBL" id="ABJB010942484">
    <property type="status" value="NOT_ANNOTATED_CDS"/>
    <property type="molecule type" value="Genomic_DNA"/>
</dbReference>
<name>B7QM57_IXOSC</name>
<proteinExistence type="predicted"/>
<accession>B7QM57</accession>
<reference evidence="2" key="2">
    <citation type="submission" date="2020-05" db="UniProtKB">
        <authorList>
            <consortium name="EnsemblMetazoa"/>
        </authorList>
    </citation>
    <scope>IDENTIFICATION</scope>
    <source>
        <strain evidence="2">wikel</strain>
    </source>
</reference>
<dbReference type="EMBL" id="DS969288">
    <property type="protein sequence ID" value="EEC19929.1"/>
    <property type="molecule type" value="Genomic_DNA"/>
</dbReference>
<dbReference type="AlphaFoldDB" id="B7QM57"/>
<reference evidence="1 3" key="1">
    <citation type="submission" date="2008-03" db="EMBL/GenBank/DDBJ databases">
        <title>Annotation of Ixodes scapularis.</title>
        <authorList>
            <consortium name="Ixodes scapularis Genome Project Consortium"/>
            <person name="Caler E."/>
            <person name="Hannick L.I."/>
            <person name="Bidwell S."/>
            <person name="Joardar V."/>
            <person name="Thiagarajan M."/>
            <person name="Amedeo P."/>
            <person name="Galinsky K.J."/>
            <person name="Schobel S."/>
            <person name="Inman J."/>
            <person name="Hostetler J."/>
            <person name="Miller J."/>
            <person name="Hammond M."/>
            <person name="Megy K."/>
            <person name="Lawson D."/>
            <person name="Kodira C."/>
            <person name="Sutton G."/>
            <person name="Meyer J."/>
            <person name="Hill C.A."/>
            <person name="Birren B."/>
            <person name="Nene V."/>
            <person name="Collins F."/>
            <person name="Alarcon-Chaidez F."/>
            <person name="Wikel S."/>
            <person name="Strausberg R."/>
        </authorList>
    </citation>
    <scope>NUCLEOTIDE SEQUENCE [LARGE SCALE GENOMIC DNA]</scope>
    <source>
        <strain evidence="3">Wikel</strain>
        <strain evidence="1">Wikel colony</strain>
    </source>
</reference>
<evidence type="ECO:0000313" key="1">
    <source>
        <dbReference type="EMBL" id="EEC19929.1"/>
    </source>
</evidence>
<organism>
    <name type="scientific">Ixodes scapularis</name>
    <name type="common">Black-legged tick</name>
    <name type="synonym">Deer tick</name>
    <dbReference type="NCBI Taxonomy" id="6945"/>
    <lineage>
        <taxon>Eukaryota</taxon>
        <taxon>Metazoa</taxon>
        <taxon>Ecdysozoa</taxon>
        <taxon>Arthropoda</taxon>
        <taxon>Chelicerata</taxon>
        <taxon>Arachnida</taxon>
        <taxon>Acari</taxon>
        <taxon>Parasitiformes</taxon>
        <taxon>Ixodida</taxon>
        <taxon>Ixodoidea</taxon>
        <taxon>Ixodidae</taxon>
        <taxon>Ixodinae</taxon>
        <taxon>Ixodes</taxon>
    </lineage>
</organism>
<dbReference type="VEuPathDB" id="VectorBase:ISCW015078"/>
<dbReference type="Proteomes" id="UP000001555">
    <property type="component" value="Unassembled WGS sequence"/>
</dbReference>
<protein>
    <submittedName>
        <fullName evidence="1 2">Uncharacterized protein</fullName>
    </submittedName>
</protein>
<gene>
    <name evidence="1" type="ORF">IscW_ISCW015078</name>
</gene>
<sequence>MDVLLLAEVLVLAAQLLLVVLALLELQAKLSPLLLLKSGASKLIPAAVTSCMRVVFNVHWWLLKHLAVFHVSILHACKQLRFPYNRVFR</sequence>
<dbReference type="InParanoid" id="B7QM57"/>
<dbReference type="EnsemblMetazoa" id="ISCW015078-RA">
    <property type="protein sequence ID" value="ISCW015078-PA"/>
    <property type="gene ID" value="ISCW015078"/>
</dbReference>
<evidence type="ECO:0000313" key="3">
    <source>
        <dbReference type="Proteomes" id="UP000001555"/>
    </source>
</evidence>
<dbReference type="VEuPathDB" id="VectorBase:ISCI015078"/>
<evidence type="ECO:0000313" key="2">
    <source>
        <dbReference type="EnsemblMetazoa" id="ISCW015078-PA"/>
    </source>
</evidence>
<dbReference type="PaxDb" id="6945-B7QM57"/>
<keyword evidence="3" id="KW-1185">Reference proteome</keyword>
<dbReference type="HOGENOM" id="CLU_2457298_0_0_1"/>